<keyword evidence="2" id="KW-1185">Reference proteome</keyword>
<dbReference type="Proteomes" id="UP001333110">
    <property type="component" value="Unassembled WGS sequence"/>
</dbReference>
<name>A0AAN7SFH8_MYCAM</name>
<proteinExistence type="predicted"/>
<organism evidence="1 2">
    <name type="scientific">Mycteria americana</name>
    <name type="common">Wood stork</name>
    <dbReference type="NCBI Taxonomy" id="33587"/>
    <lineage>
        <taxon>Eukaryota</taxon>
        <taxon>Metazoa</taxon>
        <taxon>Chordata</taxon>
        <taxon>Craniata</taxon>
        <taxon>Vertebrata</taxon>
        <taxon>Euteleostomi</taxon>
        <taxon>Archelosauria</taxon>
        <taxon>Archosauria</taxon>
        <taxon>Dinosauria</taxon>
        <taxon>Saurischia</taxon>
        <taxon>Theropoda</taxon>
        <taxon>Coelurosauria</taxon>
        <taxon>Aves</taxon>
        <taxon>Neognathae</taxon>
        <taxon>Neoaves</taxon>
        <taxon>Aequornithes</taxon>
        <taxon>Ciconiiformes</taxon>
        <taxon>Ciconiidae</taxon>
        <taxon>Mycteria</taxon>
    </lineage>
</organism>
<evidence type="ECO:0000313" key="2">
    <source>
        <dbReference type="Proteomes" id="UP001333110"/>
    </source>
</evidence>
<dbReference type="AlphaFoldDB" id="A0AAN7SFH8"/>
<reference evidence="1 2" key="1">
    <citation type="journal article" date="2023" name="J. Hered.">
        <title>Chromosome-level genome of the wood stork (Mycteria americana) provides insight into avian chromosome evolution.</title>
        <authorList>
            <person name="Flamio R. Jr."/>
            <person name="Ramstad K.M."/>
        </authorList>
    </citation>
    <scope>NUCLEOTIDE SEQUENCE [LARGE SCALE GENOMIC DNA]</scope>
    <source>
        <strain evidence="1">JAX WOST 10</strain>
    </source>
</reference>
<protein>
    <submittedName>
        <fullName evidence="1">Uncharacterized protein</fullName>
    </submittedName>
</protein>
<gene>
    <name evidence="1" type="ORF">QYF61_020979</name>
</gene>
<evidence type="ECO:0000313" key="1">
    <source>
        <dbReference type="EMBL" id="KAK4827701.1"/>
    </source>
</evidence>
<comment type="caution">
    <text evidence="1">The sequence shown here is derived from an EMBL/GenBank/DDBJ whole genome shotgun (WGS) entry which is preliminary data.</text>
</comment>
<accession>A0AAN7SFH8</accession>
<dbReference type="EMBL" id="JAUNZN010000002">
    <property type="protein sequence ID" value="KAK4827701.1"/>
    <property type="molecule type" value="Genomic_DNA"/>
</dbReference>
<sequence>MVEGHLPYKERLKALGLFTLEKRKLKRDVITVFQYLQSSYKDDRESLFTRGHMERTRGNRHVKDKKVNGSSQHEFTKGKSCLTNLITFYDYIIL</sequence>